<dbReference type="InterPro" id="IPR027417">
    <property type="entry name" value="P-loop_NTPase"/>
</dbReference>
<dbReference type="Pfam" id="PF13469">
    <property type="entry name" value="Sulfotransfer_3"/>
    <property type="match status" value="1"/>
</dbReference>
<dbReference type="SUPFAM" id="SSF52540">
    <property type="entry name" value="P-loop containing nucleoside triphosphate hydrolases"/>
    <property type="match status" value="1"/>
</dbReference>
<sequence length="328" mass="38709">MRCDFLISSERSGSNLITKIIDAHSQYCGPTSPHLLRIFYPVMSKYGNLQEDANWNRFISDILEMFNLKIGVWEVNFNKTELLNITNRSLASVVKYIYNKEAKHHLKTHAFIKEVNTFNLAPYINENFENAKYIWLVRDPRDMALSWVNSPIHRGDVVRAANIWKKNQEHTISLFKQLTKTNKIILVKYEALTEDQEQSILNICDFLSINFEAEMLSFHKNNMSVKNASKTDNWKNLNKAILKNNSKKYKAKLTKEQIQYIEFVCNEEMSFLGYEKDFELLSEKAFNSLHDVFVKQERHEKPAYNLIPEEEKLKREAWYSKYLEIQNV</sequence>
<dbReference type="Proteomes" id="UP001139286">
    <property type="component" value="Unassembled WGS sequence"/>
</dbReference>
<keyword evidence="2" id="KW-1185">Reference proteome</keyword>
<dbReference type="InterPro" id="IPR051135">
    <property type="entry name" value="Gal/GlcNAc/GalNAc_ST"/>
</dbReference>
<name>A0A9X1I7K8_9FLAO</name>
<dbReference type="GO" id="GO:0006044">
    <property type="term" value="P:N-acetylglucosamine metabolic process"/>
    <property type="evidence" value="ECO:0007669"/>
    <property type="project" value="TreeGrafter"/>
</dbReference>
<gene>
    <name evidence="1" type="ORF">LG651_10790</name>
</gene>
<dbReference type="PANTHER" id="PTHR10704:SF44">
    <property type="entry name" value="LD35051P-RELATED"/>
    <property type="match status" value="1"/>
</dbReference>
<dbReference type="GO" id="GO:0001517">
    <property type="term" value="F:N-acetylglucosamine 6-O-sulfotransferase activity"/>
    <property type="evidence" value="ECO:0007669"/>
    <property type="project" value="TreeGrafter"/>
</dbReference>
<protein>
    <submittedName>
        <fullName evidence="1">Sulfotransferase</fullName>
    </submittedName>
</protein>
<dbReference type="GO" id="GO:0006790">
    <property type="term" value="P:sulfur compound metabolic process"/>
    <property type="evidence" value="ECO:0007669"/>
    <property type="project" value="TreeGrafter"/>
</dbReference>
<evidence type="ECO:0000313" key="1">
    <source>
        <dbReference type="EMBL" id="MCB4808737.1"/>
    </source>
</evidence>
<dbReference type="EMBL" id="JAJAPX010000004">
    <property type="protein sequence ID" value="MCB4808737.1"/>
    <property type="molecule type" value="Genomic_DNA"/>
</dbReference>
<dbReference type="RefSeq" id="WP_226696138.1">
    <property type="nucleotide sequence ID" value="NZ_JAJAPX010000004.1"/>
</dbReference>
<dbReference type="AlphaFoldDB" id="A0A9X1I7K8"/>
<evidence type="ECO:0000313" key="2">
    <source>
        <dbReference type="Proteomes" id="UP001139286"/>
    </source>
</evidence>
<comment type="caution">
    <text evidence="1">The sequence shown here is derived from an EMBL/GenBank/DDBJ whole genome shotgun (WGS) entry which is preliminary data.</text>
</comment>
<proteinExistence type="predicted"/>
<accession>A0A9X1I7K8</accession>
<reference evidence="1" key="1">
    <citation type="submission" date="2021-10" db="EMBL/GenBank/DDBJ databases">
        <title>Tamlana sargassums sp. nov., and Tamlana laminarinivorans sp. nov., two new bacteria isolated from the brown alga.</title>
        <authorList>
            <person name="Li J."/>
        </authorList>
    </citation>
    <scope>NUCLEOTIDE SEQUENCE</scope>
    <source>
        <strain evidence="1">62-3</strain>
    </source>
</reference>
<dbReference type="Gene3D" id="3.40.50.300">
    <property type="entry name" value="P-loop containing nucleotide triphosphate hydrolases"/>
    <property type="match status" value="1"/>
</dbReference>
<organism evidence="1 2">
    <name type="scientific">Neotamlana sargassicola</name>
    <dbReference type="NCBI Taxonomy" id="2883125"/>
    <lineage>
        <taxon>Bacteria</taxon>
        <taxon>Pseudomonadati</taxon>
        <taxon>Bacteroidota</taxon>
        <taxon>Flavobacteriia</taxon>
        <taxon>Flavobacteriales</taxon>
        <taxon>Flavobacteriaceae</taxon>
        <taxon>Neotamlana</taxon>
    </lineage>
</organism>
<dbReference type="PANTHER" id="PTHR10704">
    <property type="entry name" value="CARBOHYDRATE SULFOTRANSFERASE"/>
    <property type="match status" value="1"/>
</dbReference>